<gene>
    <name evidence="4" type="ORF">GOM49_01335</name>
</gene>
<dbReference type="GO" id="GO:0008745">
    <property type="term" value="F:N-acetylmuramoyl-L-alanine amidase activity"/>
    <property type="evidence" value="ECO:0007669"/>
    <property type="project" value="InterPro"/>
</dbReference>
<dbReference type="SUPFAM" id="SSF53187">
    <property type="entry name" value="Zn-dependent exopeptidases"/>
    <property type="match status" value="2"/>
</dbReference>
<keyword evidence="2" id="KW-0378">Hydrolase</keyword>
<dbReference type="Proteomes" id="UP000422764">
    <property type="component" value="Chromosome"/>
</dbReference>
<reference evidence="4 5" key="1">
    <citation type="submission" date="2019-12" db="EMBL/GenBank/DDBJ databases">
        <title>Genome sequenceing of Clostridium bovifaecis.</title>
        <authorList>
            <person name="Yao Y."/>
        </authorList>
    </citation>
    <scope>NUCLEOTIDE SEQUENCE [LARGE SCALE GENOMIC DNA]</scope>
    <source>
        <strain evidence="4 5">BXX</strain>
    </source>
</reference>
<dbReference type="PANTHER" id="PTHR30404">
    <property type="entry name" value="N-ACETYLMURAMOYL-L-ALANINE AMIDASE"/>
    <property type="match status" value="1"/>
</dbReference>
<dbReference type="InterPro" id="IPR011081">
    <property type="entry name" value="Big_4"/>
</dbReference>
<feature type="domain" description="MurNAc-LAA" evidence="3">
    <location>
        <begin position="198"/>
        <end position="307"/>
    </location>
</feature>
<dbReference type="Pfam" id="PF13205">
    <property type="entry name" value="Big_5"/>
    <property type="match status" value="1"/>
</dbReference>
<dbReference type="CDD" id="cd02696">
    <property type="entry name" value="MurNAc-LAA"/>
    <property type="match status" value="2"/>
</dbReference>
<dbReference type="Pfam" id="PF07532">
    <property type="entry name" value="Big_4"/>
    <property type="match status" value="2"/>
</dbReference>
<dbReference type="AlphaFoldDB" id="A0A6I6F8A6"/>
<evidence type="ECO:0000313" key="5">
    <source>
        <dbReference type="Proteomes" id="UP000422764"/>
    </source>
</evidence>
<dbReference type="GO" id="GO:0009253">
    <property type="term" value="P:peptidoglycan catabolic process"/>
    <property type="evidence" value="ECO:0007669"/>
    <property type="project" value="InterPro"/>
</dbReference>
<evidence type="ECO:0000313" key="4">
    <source>
        <dbReference type="EMBL" id="QGU93955.1"/>
    </source>
</evidence>
<proteinExistence type="predicted"/>
<sequence length="663" mass="71799">MSWIKRFVMFSVAALFIVIGLSPKVLAVTYKDIGQKLGQETNKVWNIKFNNEVDPSSINTTNIVVLDDKNVEVKIKVECKDSKTVSVSPIYSYQPGKTYTLIVKEGVKSKLGGKINLPTRMVFTTKALEGRVVALDAGRAGNDIGYEVGPTGVKGKDINLYVALRAGEILKANGVQVIYTRTTDNVSWSPEESIAARSKIVNDAKANVLVSIHCNSASTTATGSETYYLQGNDNSKNLASYVQEELYNRTKLPNRGIKESTLKTLSGVSATGVYVDLGFITNPTEEKILNSEVFKNNSAEAIASAVLKYLNIKEQAYIKSIPDKTVLLYKNEKYTLPTTVDALMSDNITSKVAVNWDKSYVDTSTEGTYYYKGTVTGYSGAASLKVVVSSQTEPGTSTDTIKSINNITVNLTEGDTYSLPTKVDAINTLGAKVQVNVIWDKSSVDTSKVGTVTLVGRVENYSNPVVLTIVISPKPTIKYKVALDAGHGGTDPGAIGPNGIKEKDITLAVTLKLGAILEKQGIEVVYTRTNDTAAWLNSSETRLKTRVDIANNANVDYFVSIHANSVDGSPTTSGIETYYYRETTSGIPLATNIQSELISKLGAKDRGIKSSGLYVVKYTNAPAVLVELEFISNPQKEAMLNDPVYQQKYAEAIASGIIKTIGK</sequence>
<dbReference type="PANTHER" id="PTHR30404:SF0">
    <property type="entry name" value="N-ACETYLMURAMOYL-L-ALANINE AMIDASE AMIC"/>
    <property type="match status" value="1"/>
</dbReference>
<keyword evidence="5" id="KW-1185">Reference proteome</keyword>
<accession>A0A6I6F8A6</accession>
<organism evidence="4 5">
    <name type="scientific">Clostridium bovifaecis</name>
    <dbReference type="NCBI Taxonomy" id="2184719"/>
    <lineage>
        <taxon>Bacteria</taxon>
        <taxon>Bacillati</taxon>
        <taxon>Bacillota</taxon>
        <taxon>Clostridia</taxon>
        <taxon>Eubacteriales</taxon>
        <taxon>Clostridiaceae</taxon>
        <taxon>Clostridium</taxon>
    </lineage>
</organism>
<dbReference type="InterPro" id="IPR002508">
    <property type="entry name" value="MurNAc-LAA_cat"/>
</dbReference>
<keyword evidence="1" id="KW-0732">Signal</keyword>
<protein>
    <recommendedName>
        <fullName evidence="3">MurNAc-LAA domain-containing protein</fullName>
    </recommendedName>
</protein>
<dbReference type="EMBL" id="CP046522">
    <property type="protein sequence ID" value="QGU93955.1"/>
    <property type="molecule type" value="Genomic_DNA"/>
</dbReference>
<dbReference type="GO" id="GO:0030288">
    <property type="term" value="C:outer membrane-bounded periplasmic space"/>
    <property type="evidence" value="ECO:0007669"/>
    <property type="project" value="TreeGrafter"/>
</dbReference>
<evidence type="ECO:0000256" key="1">
    <source>
        <dbReference type="ARBA" id="ARBA00022729"/>
    </source>
</evidence>
<dbReference type="InterPro" id="IPR050695">
    <property type="entry name" value="N-acetylmuramoyl_amidase_3"/>
</dbReference>
<dbReference type="Gene3D" id="2.60.40.1220">
    <property type="match status" value="1"/>
</dbReference>
<name>A0A6I6F8A6_9CLOT</name>
<dbReference type="InterPro" id="IPR014755">
    <property type="entry name" value="Cu-Rt/internalin_Ig-like"/>
</dbReference>
<dbReference type="InterPro" id="IPR032812">
    <property type="entry name" value="SbsA_Ig"/>
</dbReference>
<evidence type="ECO:0000259" key="3">
    <source>
        <dbReference type="SMART" id="SM00646"/>
    </source>
</evidence>
<dbReference type="Gene3D" id="3.40.630.40">
    <property type="entry name" value="Zn-dependent exopeptidases"/>
    <property type="match status" value="2"/>
</dbReference>
<feature type="domain" description="MurNAc-LAA" evidence="3">
    <location>
        <begin position="547"/>
        <end position="658"/>
    </location>
</feature>
<dbReference type="Pfam" id="PF01520">
    <property type="entry name" value="Amidase_3"/>
    <property type="match status" value="2"/>
</dbReference>
<dbReference type="SMART" id="SM00646">
    <property type="entry name" value="Ami_3"/>
    <property type="match status" value="2"/>
</dbReference>
<evidence type="ECO:0000256" key="2">
    <source>
        <dbReference type="ARBA" id="ARBA00022801"/>
    </source>
</evidence>